<keyword evidence="5" id="KW-0539">Nucleus</keyword>
<reference evidence="10" key="1">
    <citation type="submission" date="2025-08" db="UniProtKB">
        <authorList>
            <consortium name="RefSeq"/>
        </authorList>
    </citation>
    <scope>IDENTIFICATION</scope>
    <source>
        <strain evidence="10">15085-1641.00</strain>
        <tissue evidence="10">Whole body</tissue>
    </source>
</reference>
<name>A0A6J1LCS2_DROHY</name>
<organism evidence="9 10">
    <name type="scientific">Drosophila hydei</name>
    <name type="common">Fruit fly</name>
    <dbReference type="NCBI Taxonomy" id="7224"/>
    <lineage>
        <taxon>Eukaryota</taxon>
        <taxon>Metazoa</taxon>
        <taxon>Ecdysozoa</taxon>
        <taxon>Arthropoda</taxon>
        <taxon>Hexapoda</taxon>
        <taxon>Insecta</taxon>
        <taxon>Pterygota</taxon>
        <taxon>Neoptera</taxon>
        <taxon>Endopterygota</taxon>
        <taxon>Diptera</taxon>
        <taxon>Brachycera</taxon>
        <taxon>Muscomorpha</taxon>
        <taxon>Ephydroidea</taxon>
        <taxon>Drosophilidae</taxon>
        <taxon>Drosophila</taxon>
    </lineage>
</organism>
<feature type="domain" description="B-block binding subunit of TFIIIC" evidence="7">
    <location>
        <begin position="176"/>
        <end position="247"/>
    </location>
</feature>
<feature type="region of interest" description="Disordered" evidence="6">
    <location>
        <begin position="981"/>
        <end position="1003"/>
    </location>
</feature>
<evidence type="ECO:0000256" key="5">
    <source>
        <dbReference type="ARBA" id="ARBA00023242"/>
    </source>
</evidence>
<gene>
    <name evidence="10" type="primary">LOC111594710</name>
</gene>
<evidence type="ECO:0000256" key="1">
    <source>
        <dbReference type="ARBA" id="ARBA00004123"/>
    </source>
</evidence>
<dbReference type="GO" id="GO:0042791">
    <property type="term" value="P:5S class rRNA transcription by RNA polymerase III"/>
    <property type="evidence" value="ECO:0007669"/>
    <property type="project" value="TreeGrafter"/>
</dbReference>
<keyword evidence="9" id="KW-1185">Reference proteome</keyword>
<evidence type="ECO:0000313" key="10">
    <source>
        <dbReference type="RefSeq" id="XP_023163902.2"/>
    </source>
</evidence>
<evidence type="ECO:0000259" key="8">
    <source>
        <dbReference type="Pfam" id="PF24101"/>
    </source>
</evidence>
<dbReference type="GeneID" id="111594710"/>
<feature type="region of interest" description="Disordered" evidence="6">
    <location>
        <begin position="1727"/>
        <end position="1766"/>
    </location>
</feature>
<evidence type="ECO:0000256" key="3">
    <source>
        <dbReference type="ARBA" id="ARBA00023125"/>
    </source>
</evidence>
<dbReference type="KEGG" id="dhe:111594710"/>
<dbReference type="Proteomes" id="UP000504633">
    <property type="component" value="Unplaced"/>
</dbReference>
<dbReference type="Pfam" id="PF04182">
    <property type="entry name" value="B-block_TFIIIC"/>
    <property type="match status" value="1"/>
</dbReference>
<keyword evidence="3" id="KW-0238">DNA-binding</keyword>
<dbReference type="GO" id="GO:0005634">
    <property type="term" value="C:nucleus"/>
    <property type="evidence" value="ECO:0007669"/>
    <property type="project" value="UniProtKB-SubCell"/>
</dbReference>
<dbReference type="OrthoDB" id="68020at2759"/>
<evidence type="ECO:0000256" key="6">
    <source>
        <dbReference type="SAM" id="MobiDB-lite"/>
    </source>
</evidence>
<dbReference type="InterPro" id="IPR007309">
    <property type="entry name" value="TFIIIC_Bblock-bd"/>
</dbReference>
<dbReference type="OMA" id="PHKVHVE"/>
<dbReference type="GO" id="GO:0006384">
    <property type="term" value="P:transcription initiation at RNA polymerase III promoter"/>
    <property type="evidence" value="ECO:0007669"/>
    <property type="project" value="InterPro"/>
</dbReference>
<dbReference type="InterPro" id="IPR044210">
    <property type="entry name" value="Tfc3-like"/>
</dbReference>
<dbReference type="PANTHER" id="PTHR15180">
    <property type="entry name" value="GENERAL TRANSCRIPTION FACTOR 3C POLYPEPTIDE 1"/>
    <property type="match status" value="1"/>
</dbReference>
<keyword evidence="4" id="KW-0804">Transcription</keyword>
<protein>
    <submittedName>
        <fullName evidence="10">General transcription factor 3C polypeptide 1</fullName>
    </submittedName>
</protein>
<sequence>MFATYAGGSWIDAVFDEIALEGLEGTTLPYLWSLLSIRLYAGNPLPDKLHQQIWQLLLRSTEEVNFFILPEARPLMPVYKRFNDQDVECEMPVVPESSPFLRLPFAPVQDGPIRGNCMDYKTRHRINVDELEALSAAEATQQYQQKLVIVASQELRTKALKPANMLLPRELTVQHYVFLESVGRSRHNGETTRGPWSLTNYFTDPSLIFYLRNWLLKQQFVVGQIYAERHNGRSLTSTLVMLPRFFRIYKNHTQRIMEKFYAEIKASPFQYIPSCEILERMPDLSSSRLKKLLISHNFRKIFETALVQPPCPASSSSSSKPHPKGRKMSVVRLRNPNMEFDDLNQQDLTEEREDKAPDELLSQRHAYVNMPIELESLRAIKHFGTRGMSTLELCHYVAVNFQIARSIIKFLMRKKRIKSYTETVGKSRIARFVAVGTEAEAIFREKEEQLEKSVLQLQCQDELNVPLNVDIVINDLPNIKTNVRAMDFSRKAFKGTDKETPQHVARKMLIVRQIDKTCIIHSIDLARSIMEAEKNVGAREKICRKSMFRLLERMQHARILNVYEVTLKYEERMRLYRLVTHPKIDLQHEQLEREVLRLKNNFHLITEERQSRPAQLMLGKGRREQMERKKLRIDSQRKDKSKPSAPKLLVASTLHEFLYYLACEQQRDQQPLQMNEELLRQWQHTEPSLMAREYLEEWQATESEVLPYTQEISWRTFIPPLPSYDKPTGWLYFMDALERMPLSLMLRIFRIEREVADKLRPQLQHPVRQHYLLAQLQLQNLIPRISLQQRYLGMLRLLNNMGLLQVSERQLGRDALQRWVYFNRHTCLLDTTTSSGHNYRRINPELNYERLTYEFTSREQIADYWAKLQHVCIYTKLGFLKHKERKVVSRKEKRPQPLSFVRLAAFDEAAQLDDGSVPGDQQGAAGLCSSLFAHQFRHWSWVKRNSVPAPRSTATNARKAASIPLRKRLSLIRLKPVPRLSKTRGANSTDTRKRKNGPRDDIDRDALRNMRTLRVTWSAAEDRILKMGRAIYLFIDAPLPALALYNVGIICRDVIRRYLNINNKTTQACVRRLQFLIRMKRDQPDVRNWIYMMQTQPEFNVIYNERFLSQLKLEYPVRSDQVEALLIHFVIILERLHRMIINEDFVYRQFLLPDNLEDYRSRFRECVAPNGEQDSLLYANPTTETELQITVVSGVQHSILCSAKDKTLFNLQAFEIYKHFSEDVLNAAFNKARADSLLVALKRRNIQHVNRQISGPGHLLSSKYKYKLVCQKYGYLLYDAYYAFERRFHESLGLTSLDLPSPNFAQLLLLGEWVANNWLSLNLQLPVNILNVDTTSMPTKTAESSSDRILDHYSSIFDNAPQTEYSKRLESVCSGRPASRVRFHPANLTYRLKNSIYNQLNKLPMRSMHFFCALDALGQSVNISCARLEHGECPFSCIMHSGNYLNAVERIIHEHRAILRQLVADALPQVALQLQLDSSISSSTTLTVSTGNLLILVEQLESYWRQQQQPQELKDLGKRLADSTLNKKTDWHSLCSALLSYEAGKEETGDRPQDYEPSLNKEERARAQDVFVVHLPTIHIQQLEHPQLQAREDELRKAVLDKVAKASFWRYTDNSFATLLPTLQDLNYDSKAIQHVKDILEHIQQHPLGVEGVSLRRSFPLGKFLLEALQQLEAHDLIKRVGVASYMYVHRVHMRNWVVHTFHIKRLERERVQNVVSASPATLPEVVGQKRQLADQRSDLQPSSNKKLKLDPEQQQSSGEDTDSDEALLQCARRSKRVKKAETKVKTEIKADLEATRDVIAMRPQPWIRVNASLNRRVLDRWLGALLSECITRNGCIVHNLFLRFPHLLPVDIMLLLELLFDLGCVQLVELELPTVHLESSYDDDFQEKPVTILYDPNYTYVKVQTDAIRRLTNFIGLKKYTSEFI</sequence>
<dbReference type="GO" id="GO:0003677">
    <property type="term" value="F:DNA binding"/>
    <property type="evidence" value="ECO:0007669"/>
    <property type="project" value="UniProtKB-KW"/>
</dbReference>
<dbReference type="InterPro" id="IPR056467">
    <property type="entry name" value="eWH_GTF3C1"/>
</dbReference>
<proteinExistence type="predicted"/>
<comment type="subcellular location">
    <subcellularLocation>
        <location evidence="1">Nucleus</location>
    </subcellularLocation>
</comment>
<dbReference type="RefSeq" id="XP_023163902.2">
    <property type="nucleotide sequence ID" value="XM_023308134.2"/>
</dbReference>
<accession>A0A6J1LCS2</accession>
<evidence type="ECO:0000259" key="7">
    <source>
        <dbReference type="Pfam" id="PF04182"/>
    </source>
</evidence>
<dbReference type="GO" id="GO:0000127">
    <property type="term" value="C:transcription factor TFIIIC complex"/>
    <property type="evidence" value="ECO:0007669"/>
    <property type="project" value="InterPro"/>
</dbReference>
<evidence type="ECO:0000256" key="2">
    <source>
        <dbReference type="ARBA" id="ARBA00022553"/>
    </source>
</evidence>
<dbReference type="PANTHER" id="PTHR15180:SF1">
    <property type="entry name" value="GENERAL TRANSCRIPTION FACTOR 3C POLYPEPTIDE 1"/>
    <property type="match status" value="1"/>
</dbReference>
<feature type="domain" description="GTF3C1 extended winged-helix" evidence="8">
    <location>
        <begin position="500"/>
        <end position="600"/>
    </location>
</feature>
<feature type="region of interest" description="Disordered" evidence="6">
    <location>
        <begin position="620"/>
        <end position="645"/>
    </location>
</feature>
<evidence type="ECO:0000256" key="4">
    <source>
        <dbReference type="ARBA" id="ARBA00023163"/>
    </source>
</evidence>
<keyword evidence="2" id="KW-0597">Phosphoprotein</keyword>
<dbReference type="Pfam" id="PF24101">
    <property type="entry name" value="WHD_GTF3C1"/>
    <property type="match status" value="1"/>
</dbReference>
<evidence type="ECO:0000313" key="9">
    <source>
        <dbReference type="Proteomes" id="UP000504633"/>
    </source>
</evidence>
<feature type="compositionally biased region" description="Basic and acidic residues" evidence="6">
    <location>
        <begin position="621"/>
        <end position="642"/>
    </location>
</feature>